<dbReference type="EMBL" id="QLMD01000012">
    <property type="protein sequence ID" value="RAJ94918.1"/>
    <property type="molecule type" value="Genomic_DNA"/>
</dbReference>
<feature type="transmembrane region" description="Helical" evidence="1">
    <location>
        <begin position="31"/>
        <end position="50"/>
    </location>
</feature>
<sequence length="56" mass="6125">MQPNLVLTQLSACALALRATASMFGSHPYAPAAHLIAKCAFAISISYIVWTELKWF</sequence>
<evidence type="ECO:0000313" key="2">
    <source>
        <dbReference type="EMBL" id="RAJ94918.1"/>
    </source>
</evidence>
<comment type="caution">
    <text evidence="2">The sequence shown here is derived from an EMBL/GenBank/DDBJ whole genome shotgun (WGS) entry which is preliminary data.</text>
</comment>
<dbReference type="Proteomes" id="UP000249203">
    <property type="component" value="Unassembled WGS sequence"/>
</dbReference>
<name>A0A327WUM9_9GAMM</name>
<keyword evidence="1" id="KW-0472">Membrane</keyword>
<evidence type="ECO:0000256" key="1">
    <source>
        <dbReference type="SAM" id="Phobius"/>
    </source>
</evidence>
<keyword evidence="1" id="KW-0812">Transmembrane</keyword>
<organism evidence="2 3">
    <name type="scientific">Aliidiomarina maris</name>
    <dbReference type="NCBI Taxonomy" id="531312"/>
    <lineage>
        <taxon>Bacteria</taxon>
        <taxon>Pseudomonadati</taxon>
        <taxon>Pseudomonadota</taxon>
        <taxon>Gammaproteobacteria</taxon>
        <taxon>Alteromonadales</taxon>
        <taxon>Idiomarinaceae</taxon>
        <taxon>Aliidiomarina</taxon>
    </lineage>
</organism>
<protein>
    <submittedName>
        <fullName evidence="2">Uncharacterized protein</fullName>
    </submittedName>
</protein>
<evidence type="ECO:0000313" key="3">
    <source>
        <dbReference type="Proteomes" id="UP000249203"/>
    </source>
</evidence>
<reference evidence="2 3" key="1">
    <citation type="submission" date="2018-06" db="EMBL/GenBank/DDBJ databases">
        <title>Genomic Encyclopedia of Type Strains, Phase III (KMG-III): the genomes of soil and plant-associated and newly described type strains.</title>
        <authorList>
            <person name="Whitman W."/>
        </authorList>
    </citation>
    <scope>NUCLEOTIDE SEQUENCE [LARGE SCALE GENOMIC DNA]</scope>
    <source>
        <strain evidence="2 3">CGMCC 1.15366</strain>
    </source>
</reference>
<keyword evidence="1" id="KW-1133">Transmembrane helix</keyword>
<proteinExistence type="predicted"/>
<dbReference type="AlphaFoldDB" id="A0A327WUM9"/>
<accession>A0A327WUM9</accession>
<gene>
    <name evidence="2" type="ORF">B0I24_1124</name>
</gene>